<proteinExistence type="predicted"/>
<organism evidence="1 2">
    <name type="scientific">Strongyloides venezuelensis</name>
    <name type="common">Threadworm</name>
    <dbReference type="NCBI Taxonomy" id="75913"/>
    <lineage>
        <taxon>Eukaryota</taxon>
        <taxon>Metazoa</taxon>
        <taxon>Ecdysozoa</taxon>
        <taxon>Nematoda</taxon>
        <taxon>Chromadorea</taxon>
        <taxon>Rhabditida</taxon>
        <taxon>Tylenchina</taxon>
        <taxon>Panagrolaimomorpha</taxon>
        <taxon>Strongyloidoidea</taxon>
        <taxon>Strongyloididae</taxon>
        <taxon>Strongyloides</taxon>
    </lineage>
</organism>
<dbReference type="Proteomes" id="UP000035680">
    <property type="component" value="Unassembled WGS sequence"/>
</dbReference>
<evidence type="ECO:0000313" key="2">
    <source>
        <dbReference type="WBParaSite" id="SVE_2023200.1"/>
    </source>
</evidence>
<evidence type="ECO:0000313" key="1">
    <source>
        <dbReference type="Proteomes" id="UP000035680"/>
    </source>
</evidence>
<reference evidence="2" key="2">
    <citation type="submission" date="2015-08" db="UniProtKB">
        <authorList>
            <consortium name="WormBaseParasite"/>
        </authorList>
    </citation>
    <scope>IDENTIFICATION</scope>
</reference>
<accession>A0A0K0G650</accession>
<reference evidence="1" key="1">
    <citation type="submission" date="2014-07" db="EMBL/GenBank/DDBJ databases">
        <authorList>
            <person name="Martin A.A"/>
            <person name="De Silva N."/>
        </authorList>
    </citation>
    <scope>NUCLEOTIDE SEQUENCE</scope>
</reference>
<sequence length="76" mass="9135">ISSYQEKSPRLHNYLYCKETNYIEDQEYDVIELKTHLEDFYSCSSKTTINHFCQEYLRKRALGNLGVILRRQLLSK</sequence>
<protein>
    <submittedName>
        <fullName evidence="2">Histone-lysine N-methyltransferase SETMAR</fullName>
    </submittedName>
</protein>
<dbReference type="WBParaSite" id="SVE_2023200.1">
    <property type="protein sequence ID" value="SVE_2023200.1"/>
    <property type="gene ID" value="SVE_2023200"/>
</dbReference>
<keyword evidence="1" id="KW-1185">Reference proteome</keyword>
<dbReference type="AlphaFoldDB" id="A0A0K0G650"/>
<name>A0A0K0G650_STRVS</name>